<dbReference type="InterPro" id="IPR013424">
    <property type="entry name" value="Ice-binding_C"/>
</dbReference>
<dbReference type="EMBL" id="CP054698">
    <property type="protein sequence ID" value="QMS88848.1"/>
    <property type="molecule type" value="Genomic_DNA"/>
</dbReference>
<dbReference type="NCBIfam" id="TIGR02595">
    <property type="entry name" value="PEP_CTERM"/>
    <property type="match status" value="1"/>
</dbReference>
<dbReference type="NCBIfam" id="NF040463">
    <property type="entry name" value="all3515_fam"/>
    <property type="match status" value="1"/>
</dbReference>
<reference evidence="3" key="1">
    <citation type="submission" date="2020-06" db="EMBL/GenBank/DDBJ databases">
        <title>Nostoc edaphicum CCNP1411 genome.</title>
        <authorList>
            <person name="Fidor A."/>
            <person name="Grabski M."/>
            <person name="Gawor J."/>
            <person name="Gromadka R."/>
            <person name="Wegrzyn G."/>
            <person name="Mazur-Marzec H."/>
        </authorList>
    </citation>
    <scope>NUCLEOTIDE SEQUENCE [LARGE SCALE GENOMIC DNA]</scope>
    <source>
        <strain evidence="3">CCNP1411</strain>
    </source>
</reference>
<keyword evidence="3" id="KW-1185">Reference proteome</keyword>
<dbReference type="KEGG" id="ned:HUN01_15025"/>
<evidence type="ECO:0000256" key="1">
    <source>
        <dbReference type="SAM" id="SignalP"/>
    </source>
</evidence>
<accession>A0A7D7LCL0</accession>
<sequence length="314" mass="33444">MVSRNTTCSKKQVTQTGQASASIAVSFLVVAPLVLSTALAPAQADDTHNHSDETGFYIGLDGLEALSTGTYAGLENPNYNRLTLLFAHRDEDTPESSHFHGIGTYSYSGSLDNLTINPTNTNNRIPESYSEQPPLTLLPGTGFYTGRLISTATDKEYSNLTIEPIASLKTSKELDNQYLFNSSNGRWQSSLEGANIGLQLASISSGLNIGDSAGVDIVKSVGDIYTIGSGDKFSFTPTFWTDAAAPLGTYSASFKLVDLGNGNNPIPFKESGTFSFDFEVNTVPESSTVLGLGIVGLLGLSLSRLQKLNRSSLN</sequence>
<feature type="chain" id="PRO_5028949641" evidence="1">
    <location>
        <begin position="45"/>
        <end position="314"/>
    </location>
</feature>
<evidence type="ECO:0000313" key="2">
    <source>
        <dbReference type="EMBL" id="QMS88848.1"/>
    </source>
</evidence>
<proteinExistence type="predicted"/>
<keyword evidence="1" id="KW-0732">Signal</keyword>
<organism evidence="2 3">
    <name type="scientific">Nostoc edaphicum CCNP1411</name>
    <dbReference type="NCBI Taxonomy" id="1472755"/>
    <lineage>
        <taxon>Bacteria</taxon>
        <taxon>Bacillati</taxon>
        <taxon>Cyanobacteriota</taxon>
        <taxon>Cyanophyceae</taxon>
        <taxon>Nostocales</taxon>
        <taxon>Nostocaceae</taxon>
        <taxon>Nostoc</taxon>
    </lineage>
</organism>
<evidence type="ECO:0000313" key="3">
    <source>
        <dbReference type="Proteomes" id="UP000514713"/>
    </source>
</evidence>
<dbReference type="AlphaFoldDB" id="A0A7D7LCL0"/>
<protein>
    <submittedName>
        <fullName evidence="2">PEP-CTERM sorting domain-containing protein</fullName>
    </submittedName>
</protein>
<name>A0A7D7LCL0_9NOSO</name>
<feature type="signal peptide" evidence="1">
    <location>
        <begin position="1"/>
        <end position="44"/>
    </location>
</feature>
<dbReference type="RefSeq" id="WP_181931941.1">
    <property type="nucleotide sequence ID" value="NZ_CP054698.1"/>
</dbReference>
<gene>
    <name evidence="2" type="ORF">HUN01_15025</name>
</gene>
<dbReference type="Proteomes" id="UP000514713">
    <property type="component" value="Chromosome"/>
</dbReference>